<organism evidence="2 3">
    <name type="scientific">Marivita lacus</name>
    <dbReference type="NCBI Taxonomy" id="1323742"/>
    <lineage>
        <taxon>Bacteria</taxon>
        <taxon>Pseudomonadati</taxon>
        <taxon>Pseudomonadota</taxon>
        <taxon>Alphaproteobacteria</taxon>
        <taxon>Rhodobacterales</taxon>
        <taxon>Roseobacteraceae</taxon>
        <taxon>Marivita</taxon>
    </lineage>
</organism>
<reference evidence="3" key="1">
    <citation type="journal article" date="2019" name="Int. J. Syst. Evol. Microbiol.">
        <title>The Global Catalogue of Microorganisms (GCM) 10K type strain sequencing project: providing services to taxonomists for standard genome sequencing and annotation.</title>
        <authorList>
            <consortium name="The Broad Institute Genomics Platform"/>
            <consortium name="The Broad Institute Genome Sequencing Center for Infectious Disease"/>
            <person name="Wu L."/>
            <person name="Ma J."/>
        </authorList>
    </citation>
    <scope>NUCLEOTIDE SEQUENCE [LARGE SCALE GENOMIC DNA]</scope>
    <source>
        <strain evidence="3">CGMCC 1.12478</strain>
    </source>
</reference>
<protein>
    <recommendedName>
        <fullName evidence="4">Periplasmic heavy metal sensor</fullName>
    </recommendedName>
</protein>
<keyword evidence="3" id="KW-1185">Reference proteome</keyword>
<evidence type="ECO:0000313" key="2">
    <source>
        <dbReference type="EMBL" id="GGB87473.1"/>
    </source>
</evidence>
<dbReference type="EMBL" id="BMFC01000001">
    <property type="protein sequence ID" value="GGB87473.1"/>
    <property type="molecule type" value="Genomic_DNA"/>
</dbReference>
<keyword evidence="1" id="KW-0472">Membrane</keyword>
<dbReference type="Pfam" id="PF13801">
    <property type="entry name" value="Metal_resist"/>
    <property type="match status" value="1"/>
</dbReference>
<proteinExistence type="predicted"/>
<gene>
    <name evidence="2" type="ORF">GCM10011363_00130</name>
</gene>
<evidence type="ECO:0000256" key="1">
    <source>
        <dbReference type="SAM" id="Phobius"/>
    </source>
</evidence>
<dbReference type="RefSeq" id="WP_188479912.1">
    <property type="nucleotide sequence ID" value="NZ_BMFC01000001.1"/>
</dbReference>
<comment type="caution">
    <text evidence="2">The sequence shown here is derived from an EMBL/GenBank/DDBJ whole genome shotgun (WGS) entry which is preliminary data.</text>
</comment>
<accession>A0ABQ1K405</accession>
<name>A0ABQ1K405_9RHOB</name>
<dbReference type="Proteomes" id="UP000645462">
    <property type="component" value="Unassembled WGS sequence"/>
</dbReference>
<evidence type="ECO:0008006" key="4">
    <source>
        <dbReference type="Google" id="ProtNLM"/>
    </source>
</evidence>
<keyword evidence="1" id="KW-1133">Transmembrane helix</keyword>
<feature type="transmembrane region" description="Helical" evidence="1">
    <location>
        <begin position="12"/>
        <end position="36"/>
    </location>
</feature>
<sequence>MADMTKPKTPLWMRLTLFGSLALNVLVIGAVVGFLVTGGPGKRPDRDRLDFGSFYTRALSDTDRRALRREFMAELQQEGRGRGAFVTDLRLTLDVLRATPFDRDAFVSTMAEQSRRRADREEMGRQVLANRIAAMSDAERAAYADRIEERLSELADRMRR</sequence>
<dbReference type="InterPro" id="IPR025961">
    <property type="entry name" value="Metal_resist"/>
</dbReference>
<keyword evidence="1" id="KW-0812">Transmembrane</keyword>
<evidence type="ECO:0000313" key="3">
    <source>
        <dbReference type="Proteomes" id="UP000645462"/>
    </source>
</evidence>